<evidence type="ECO:0000256" key="1">
    <source>
        <dbReference type="SAM" id="MobiDB-lite"/>
    </source>
</evidence>
<comment type="caution">
    <text evidence="3">The sequence shown here is derived from an EMBL/GenBank/DDBJ whole genome shotgun (WGS) entry which is preliminary data.</text>
</comment>
<evidence type="ECO:0000313" key="4">
    <source>
        <dbReference type="Proteomes" id="UP000283634"/>
    </source>
</evidence>
<reference evidence="3 4" key="1">
    <citation type="journal article" date="2018" name="BMC Genomics">
        <title>Genomic comparison of Trypanosoma conorhini and Trypanosoma rangeli to Trypanosoma cruzi strains of high and low virulence.</title>
        <authorList>
            <person name="Bradwell K.R."/>
            <person name="Koparde V.N."/>
            <person name="Matveyev A.V."/>
            <person name="Serrano M.G."/>
            <person name="Alves J.M."/>
            <person name="Parikh H."/>
            <person name="Huang B."/>
            <person name="Lee V."/>
            <person name="Espinosa-Alvarez O."/>
            <person name="Ortiz P.A."/>
            <person name="Costa-Martins A.G."/>
            <person name="Teixeira M.M."/>
            <person name="Buck G.A."/>
        </authorList>
    </citation>
    <scope>NUCLEOTIDE SEQUENCE [LARGE SCALE GENOMIC DNA]</scope>
    <source>
        <strain evidence="3 4">AM80</strain>
    </source>
</reference>
<feature type="region of interest" description="Disordered" evidence="1">
    <location>
        <begin position="176"/>
        <end position="314"/>
    </location>
</feature>
<dbReference type="EMBL" id="MKGL01000784">
    <property type="protein sequence ID" value="RNE95857.1"/>
    <property type="molecule type" value="Genomic_DNA"/>
</dbReference>
<sequence length="341" mass="34893">MAMEMTARCRAVSALAVLVFLCGFGCSPVCGATPDKKGSLKYPPKECNVVVPLEVSCGGTDGIPNFRFPGDSDTWTDCSSLRNKVGLPDDPVLVTEYIEMGFCIDGPDVHFCADHTHTLLPCFAASSIYASNNCEASCAGKDANSTVAFTMNFWTYEDSEPHHIWKNITTVGKDRGQNAQGGVCSLPPPSKKAGGKHAVVTGENPSAAGGSGEQTEGVPHPSTTERHGTSSGDAQSLDSENAVPSTVSQGPTPKATTDSSVTARKGKKDTPASVDAKDGASTTETGIAAPASGSAVNVTAPPAGKGTESTADNSATTTPFVSTHLLLLLLLLVAAVACAAG</sequence>
<dbReference type="GeneID" id="40333999"/>
<dbReference type="OrthoDB" id="10666579at2759"/>
<organism evidence="3 4">
    <name type="scientific">Trypanosoma rangeli</name>
    <dbReference type="NCBI Taxonomy" id="5698"/>
    <lineage>
        <taxon>Eukaryota</taxon>
        <taxon>Discoba</taxon>
        <taxon>Euglenozoa</taxon>
        <taxon>Kinetoplastea</taxon>
        <taxon>Metakinetoplastina</taxon>
        <taxon>Trypanosomatida</taxon>
        <taxon>Trypanosomatidae</taxon>
        <taxon>Trypanosoma</taxon>
        <taxon>Herpetosoma</taxon>
    </lineage>
</organism>
<dbReference type="AlphaFoldDB" id="A0A422MRN0"/>
<evidence type="ECO:0000256" key="2">
    <source>
        <dbReference type="SAM" id="SignalP"/>
    </source>
</evidence>
<protein>
    <submittedName>
        <fullName evidence="3">Mucin-like glycoprotein</fullName>
    </submittedName>
</protein>
<keyword evidence="4" id="KW-1185">Reference proteome</keyword>
<feature type="signal peptide" evidence="2">
    <location>
        <begin position="1"/>
        <end position="31"/>
    </location>
</feature>
<evidence type="ECO:0000313" key="3">
    <source>
        <dbReference type="EMBL" id="RNE95857.1"/>
    </source>
</evidence>
<dbReference type="Proteomes" id="UP000283634">
    <property type="component" value="Unassembled WGS sequence"/>
</dbReference>
<keyword evidence="2" id="KW-0732">Signal</keyword>
<gene>
    <name evidence="3" type="ORF">TraAM80_10066</name>
</gene>
<proteinExistence type="predicted"/>
<name>A0A422MRN0_TRYRA</name>
<dbReference type="RefSeq" id="XP_029233428.1">
    <property type="nucleotide sequence ID" value="XM_029386716.1"/>
</dbReference>
<accession>A0A422MRN0</accession>
<feature type="chain" id="PRO_5019566968" evidence="2">
    <location>
        <begin position="32"/>
        <end position="341"/>
    </location>
</feature>
<feature type="compositionally biased region" description="Polar residues" evidence="1">
    <location>
        <begin position="229"/>
        <end position="262"/>
    </location>
</feature>